<dbReference type="AlphaFoldDB" id="A0A9I9EGA1"/>
<reference evidence="1" key="1">
    <citation type="submission" date="2023-03" db="UniProtKB">
        <authorList>
            <consortium name="EnsemblPlants"/>
        </authorList>
    </citation>
    <scope>IDENTIFICATION</scope>
</reference>
<name>A0A9I9EGA1_CUCME</name>
<dbReference type="Gramene" id="MELO3C033342.2.1">
    <property type="protein sequence ID" value="MELO3C033342.2.1"/>
    <property type="gene ID" value="MELO3C033342.2"/>
</dbReference>
<evidence type="ECO:0000313" key="1">
    <source>
        <dbReference type="EnsemblPlants" id="MELO3C033342.2.1"/>
    </source>
</evidence>
<accession>A0A9I9EGA1</accession>
<protein>
    <submittedName>
        <fullName evidence="1">Uncharacterized protein</fullName>
    </submittedName>
</protein>
<organism evidence="1">
    <name type="scientific">Cucumis melo</name>
    <name type="common">Muskmelon</name>
    <dbReference type="NCBI Taxonomy" id="3656"/>
    <lineage>
        <taxon>Eukaryota</taxon>
        <taxon>Viridiplantae</taxon>
        <taxon>Streptophyta</taxon>
        <taxon>Embryophyta</taxon>
        <taxon>Tracheophyta</taxon>
        <taxon>Spermatophyta</taxon>
        <taxon>Magnoliopsida</taxon>
        <taxon>eudicotyledons</taxon>
        <taxon>Gunneridae</taxon>
        <taxon>Pentapetalae</taxon>
        <taxon>rosids</taxon>
        <taxon>fabids</taxon>
        <taxon>Cucurbitales</taxon>
        <taxon>Cucurbitaceae</taxon>
        <taxon>Benincaseae</taxon>
        <taxon>Cucumis</taxon>
    </lineage>
</organism>
<sequence>MATNTAAKPMRTLESSACKSFITRLITQWRKRKISEKLKDLEKEKWVGMKQMQKQINGQKYTHKLMKCILV</sequence>
<proteinExistence type="predicted"/>
<dbReference type="EnsemblPlants" id="MELO3C033342.2.1">
    <property type="protein sequence ID" value="MELO3C033342.2.1"/>
    <property type="gene ID" value="MELO3C033342.2"/>
</dbReference>